<keyword evidence="3" id="KW-1185">Reference proteome</keyword>
<sequence>MAISLLLDDYEHALWDHHTSKASAHAVLREQLEHSKEAVPSKNLSLDDMDMLPLWTQFDDQMNVGSPMYLEFPGENGGQGLIAAHFTNHESHSSQPVPCDASNFHLEAFEGDENPFQKLSDLRIKYILSSSQDSKSNIKYNVDKWFLYPQPLPKFWKYDHDERLKDEDSSEGESSDDCKKHRYHRNHYTGEFFELDQYKKEFRHHMLQYGSQMSQAMYNVPLFEEFQRDFTFAVKIAQNEQLARLSMRRLRYLNEKFELFQDLNAKAEKIENKLVPYRDFYNCRKVDCDFHLSGCISQRQLSEFIWEKLNSEPDRVVYETQEGRKLTLSQIFEVGRSEDEPVFIGLKVVDDQFLEWYKHVYLSSLHVIPHSELLKLLEGETLRFYILAKTFLEFDNYIEGEYLAEIVIDHVITNLEKSKYQTVQASVDFQFHRSGEPSWWERFAHWLVKWNVVSYNVRWNVQIKRIFTKLYHNGKVRNFQEFLDAIFQPILDKKSLENVELQYLLANLLNFDVVVSHTDDFLWRAFPNVFTKPKDWEAKGDNPTVMHYMYYTYAYLAQVNCMRYNNSLNTFSLRNSCSSLNNRTSQAGITLNFNDQIESIVCNMLLCNGGLLQSEHLWNSQPTMSYLYYLFQIPVLATPLSSVSMISTAPQEELKRYRAAMGQKQVYSIIQSKDKTYRGNPFLTMLKVGMKVSLSSNSVLFNKSYTLDPIIEEYSVAASIYLLEAADVCELARNSVICSGYEGFYKAHWAGLKVQKSPFEHEVIGCTETWYDTEENTSHRHNVPIIRRLFRKDTLDQEWEFILDQQS</sequence>
<accession>A0A8J2X754</accession>
<dbReference type="InterPro" id="IPR006329">
    <property type="entry name" value="AMPD"/>
</dbReference>
<proteinExistence type="inferred from homology"/>
<dbReference type="InterPro" id="IPR032466">
    <property type="entry name" value="Metal_Hydrolase"/>
</dbReference>
<evidence type="ECO:0000313" key="2">
    <source>
        <dbReference type="EMBL" id="CDF88943.1"/>
    </source>
</evidence>
<dbReference type="PANTHER" id="PTHR11359:SF7">
    <property type="entry name" value="INACTIVE DEAMINASE YBR284W-RELATED"/>
    <property type="match status" value="1"/>
</dbReference>
<dbReference type="GO" id="GO:0032264">
    <property type="term" value="P:IMP salvage"/>
    <property type="evidence" value="ECO:0007669"/>
    <property type="project" value="InterPro"/>
</dbReference>
<name>A0A8J2X754_ZYGB2</name>
<dbReference type="PANTHER" id="PTHR11359">
    <property type="entry name" value="AMP DEAMINASE"/>
    <property type="match status" value="1"/>
</dbReference>
<dbReference type="GO" id="GO:0005829">
    <property type="term" value="C:cytosol"/>
    <property type="evidence" value="ECO:0007669"/>
    <property type="project" value="TreeGrafter"/>
</dbReference>
<dbReference type="Pfam" id="PF19326">
    <property type="entry name" value="AMP_deaminase"/>
    <property type="match status" value="3"/>
</dbReference>
<dbReference type="Proteomes" id="UP000019375">
    <property type="component" value="Unassembled WGS sequence"/>
</dbReference>
<gene>
    <name evidence="2" type="ORF">BN860_05534g</name>
</gene>
<dbReference type="OrthoDB" id="1723809at2759"/>
<dbReference type="AlphaFoldDB" id="A0A8J2X754"/>
<comment type="similarity">
    <text evidence="1">Belongs to the metallo-dependent hydrolases superfamily. Adenosine and AMP deaminases family.</text>
</comment>
<organism evidence="2 3">
    <name type="scientific">Zygosaccharomyces bailii (strain CLIB 213 / ATCC 58445 / CBS 680 / BCRC 21525 / NBRC 1098 / NCYC 1416 / NRRL Y-2227)</name>
    <dbReference type="NCBI Taxonomy" id="1333698"/>
    <lineage>
        <taxon>Eukaryota</taxon>
        <taxon>Fungi</taxon>
        <taxon>Dikarya</taxon>
        <taxon>Ascomycota</taxon>
        <taxon>Saccharomycotina</taxon>
        <taxon>Saccharomycetes</taxon>
        <taxon>Saccharomycetales</taxon>
        <taxon>Saccharomycetaceae</taxon>
        <taxon>Zygosaccharomyces</taxon>
    </lineage>
</organism>
<dbReference type="GO" id="GO:0003876">
    <property type="term" value="F:AMP deaminase activity"/>
    <property type="evidence" value="ECO:0007669"/>
    <property type="project" value="InterPro"/>
</dbReference>
<evidence type="ECO:0000313" key="3">
    <source>
        <dbReference type="Proteomes" id="UP000019375"/>
    </source>
</evidence>
<evidence type="ECO:0000256" key="1">
    <source>
        <dbReference type="ARBA" id="ARBA00006676"/>
    </source>
</evidence>
<dbReference type="SUPFAM" id="SSF51556">
    <property type="entry name" value="Metallo-dependent hydrolases"/>
    <property type="match status" value="1"/>
</dbReference>
<protein>
    <submittedName>
        <fullName evidence="2">ZYBA0S03-05534g1_1</fullName>
    </submittedName>
</protein>
<dbReference type="EMBL" id="HG316456">
    <property type="protein sequence ID" value="CDF88943.1"/>
    <property type="molecule type" value="Genomic_DNA"/>
</dbReference>
<dbReference type="Gene3D" id="3.20.20.140">
    <property type="entry name" value="Metal-dependent hydrolases"/>
    <property type="match status" value="2"/>
</dbReference>
<reference evidence="3" key="1">
    <citation type="journal article" date="2013" name="Genome Announc.">
        <title>Genome sequence of the food spoilage yeast Zygosaccharomyces bailii CLIB 213(T).</title>
        <authorList>
            <person name="Galeote V."/>
            <person name="Bigey F."/>
            <person name="Devillers H."/>
            <person name="Neuveglise C."/>
            <person name="Dequin S."/>
        </authorList>
    </citation>
    <scope>NUCLEOTIDE SEQUENCE [LARGE SCALE GENOMIC DNA]</scope>
    <source>
        <strain evidence="3">CLIB 213 / ATCC 58445 / CBS 680 / CCRC 21525 / NBRC 1098 / NCYC 1416 / NRRL Y-2227</strain>
    </source>
</reference>